<feature type="compositionally biased region" description="Polar residues" evidence="2">
    <location>
        <begin position="1144"/>
        <end position="1159"/>
    </location>
</feature>
<feature type="compositionally biased region" description="Acidic residues" evidence="2">
    <location>
        <begin position="1057"/>
        <end position="1068"/>
    </location>
</feature>
<dbReference type="Proteomes" id="UP000006546">
    <property type="component" value="Chromosome"/>
</dbReference>
<feature type="compositionally biased region" description="Acidic residues" evidence="2">
    <location>
        <begin position="372"/>
        <end position="385"/>
    </location>
</feature>
<feature type="region of interest" description="Disordered" evidence="2">
    <location>
        <begin position="217"/>
        <end position="253"/>
    </location>
</feature>
<accession>F4LP81</accession>
<name>F4LP81_TREBD</name>
<organism evidence="3 4">
    <name type="scientific">Treponema brennaborense (strain DSM 12168 / CIP 105900 / DD5/3)</name>
    <dbReference type="NCBI Taxonomy" id="906968"/>
    <lineage>
        <taxon>Bacteria</taxon>
        <taxon>Pseudomonadati</taxon>
        <taxon>Spirochaetota</taxon>
        <taxon>Spirochaetia</taxon>
        <taxon>Spirochaetales</taxon>
        <taxon>Treponemataceae</taxon>
        <taxon>Treponema</taxon>
    </lineage>
</organism>
<feature type="compositionally biased region" description="Acidic residues" evidence="2">
    <location>
        <begin position="1098"/>
        <end position="1123"/>
    </location>
</feature>
<feature type="region of interest" description="Disordered" evidence="2">
    <location>
        <begin position="894"/>
        <end position="923"/>
    </location>
</feature>
<feature type="region of interest" description="Disordered" evidence="2">
    <location>
        <begin position="527"/>
        <end position="566"/>
    </location>
</feature>
<feature type="region of interest" description="Disordered" evidence="2">
    <location>
        <begin position="612"/>
        <end position="661"/>
    </location>
</feature>
<keyword evidence="4" id="KW-1185">Reference proteome</keyword>
<evidence type="ECO:0000313" key="3">
    <source>
        <dbReference type="EMBL" id="AEE16943.1"/>
    </source>
</evidence>
<evidence type="ECO:0000313" key="4">
    <source>
        <dbReference type="Proteomes" id="UP000006546"/>
    </source>
</evidence>
<dbReference type="OrthoDB" id="346175at2"/>
<feature type="coiled-coil region" evidence="1">
    <location>
        <begin position="823"/>
        <end position="850"/>
    </location>
</feature>
<feature type="compositionally biased region" description="Acidic residues" evidence="2">
    <location>
        <begin position="761"/>
        <end position="778"/>
    </location>
</feature>
<feature type="region of interest" description="Disordered" evidence="2">
    <location>
        <begin position="1"/>
        <end position="52"/>
    </location>
</feature>
<dbReference type="HOGENOM" id="CLU_268524_0_0_12"/>
<protein>
    <submittedName>
        <fullName evidence="3">Uncharacterized protein</fullName>
    </submittedName>
</protein>
<dbReference type="KEGG" id="tbe:Trebr_1520"/>
<feature type="compositionally biased region" description="Basic and acidic residues" evidence="2">
    <location>
        <begin position="1166"/>
        <end position="1176"/>
    </location>
</feature>
<dbReference type="RefSeq" id="WP_013758648.1">
    <property type="nucleotide sequence ID" value="NC_015500.1"/>
</dbReference>
<feature type="compositionally biased region" description="Acidic residues" evidence="2">
    <location>
        <begin position="40"/>
        <end position="51"/>
    </location>
</feature>
<feature type="compositionally biased region" description="Basic and acidic residues" evidence="2">
    <location>
        <begin position="15"/>
        <end position="24"/>
    </location>
</feature>
<dbReference type="EMBL" id="CP002696">
    <property type="protein sequence ID" value="AEE16943.1"/>
    <property type="molecule type" value="Genomic_DNA"/>
</dbReference>
<evidence type="ECO:0000256" key="1">
    <source>
        <dbReference type="SAM" id="Coils"/>
    </source>
</evidence>
<feature type="compositionally biased region" description="Low complexity" evidence="2">
    <location>
        <begin position="217"/>
        <end position="228"/>
    </location>
</feature>
<feature type="region of interest" description="Disordered" evidence="2">
    <location>
        <begin position="686"/>
        <end position="784"/>
    </location>
</feature>
<feature type="region of interest" description="Disordered" evidence="2">
    <location>
        <begin position="316"/>
        <end position="409"/>
    </location>
</feature>
<proteinExistence type="predicted"/>
<feature type="compositionally biased region" description="Acidic residues" evidence="2">
    <location>
        <begin position="1131"/>
        <end position="1142"/>
    </location>
</feature>
<reference evidence="4" key="1">
    <citation type="submission" date="2011-04" db="EMBL/GenBank/DDBJ databases">
        <title>The complete genome of Treponema brennaborense DSM 12168.</title>
        <authorList>
            <person name="Lucas S."/>
            <person name="Han J."/>
            <person name="Lapidus A."/>
            <person name="Bruce D."/>
            <person name="Goodwin L."/>
            <person name="Pitluck S."/>
            <person name="Peters L."/>
            <person name="Kyrpides N."/>
            <person name="Mavromatis K."/>
            <person name="Ivanova N."/>
            <person name="Mikhailova N."/>
            <person name="Pagani I."/>
            <person name="Teshima H."/>
            <person name="Detter J.C."/>
            <person name="Tapia R."/>
            <person name="Han C."/>
            <person name="Land M."/>
            <person name="Hauser L."/>
            <person name="Markowitz V."/>
            <person name="Cheng J.-F."/>
            <person name="Hugenholtz P."/>
            <person name="Woyke T."/>
            <person name="Wu D."/>
            <person name="Gronow S."/>
            <person name="Wellnitz S."/>
            <person name="Brambilla E."/>
            <person name="Klenk H.-P."/>
            <person name="Eisen J.A."/>
        </authorList>
    </citation>
    <scope>NUCLEOTIDE SEQUENCE [LARGE SCALE GENOMIC DNA]</scope>
    <source>
        <strain evidence="4">DSM 12168 / CIP 105900 / DD5/3</strain>
    </source>
</reference>
<feature type="compositionally biased region" description="Low complexity" evidence="2">
    <location>
        <begin position="1074"/>
        <end position="1097"/>
    </location>
</feature>
<gene>
    <name evidence="3" type="ordered locus">Trebr_1520</name>
</gene>
<evidence type="ECO:0000256" key="2">
    <source>
        <dbReference type="SAM" id="MobiDB-lite"/>
    </source>
</evidence>
<keyword evidence="1" id="KW-0175">Coiled coil</keyword>
<feature type="region of interest" description="Disordered" evidence="2">
    <location>
        <begin position="1041"/>
        <end position="1176"/>
    </location>
</feature>
<dbReference type="AlphaFoldDB" id="F4LP81"/>
<sequence length="1222" mass="132267">MPFNFEHNEASTNDLPERNTELDRYGVWVKTPPRTIHDETEPETTVPDEESQPIVIEDIFDVTADTDTDTDVADTADAATVETSDFTADADFAANTTAFEDVADTADAATFETSDFAADADFAADTDANSTADAATFEDSADTAVSEDSFKIEDFELPDFTEFDLTDDSAELPEEREEISVPADFLTQETEITAQPDANITVENDTAENAEPAEFAESAAAEENSFAEKTADTDEAVKANGSAKSAELMETGKADEAAPAFEDIEFTDILPDDTAFAEETVTEQAFAEPDAITSPEDNEGDTVFEDVTFDELPDMSNFELPADAAPLNTESAGAENISGAENFSAETSADTDNTITAPGAITSPENDAGDTAFEDGEISLDDFFGDDTNVSLDEFMPNESKKEKSDILDEPEMDIALSFDDDFVMNTAADPVTQMETIGGESSAEQESVTDDSFNFDDMFDNIVDESQPEPEKSVVQESIEFDEVTDFDDLLDSITDAPPPSASTVKTENSRPAAVIDYNISVTMDDDSQEFSSVQTETDDDAITEIPLYGDSGIEKSDKNEDASLDRTLTSQYTSTTYTDDSDFDIDKIMSEVEDIGGENMPADTADCFQDEEKQNETQPTGNDIFDVDFFETPQTDGDTAPAENTDAILNPEKEFDVSDFDVTEPAMDSIFTEEDTAADMFESSSDFTEPDTAADMFESSSDFTEPDTAVDTFEFSPDFTEPDTAKIPESEETPFNDIPVEIPDSIFDEPTEAVSSETDFVEPDTTDMPDAFDEPEPQTTAETAADDICAEPAATYTEATECAEAAAAGACAEPAAETAILRQIAAELATLREEISSLKTDFEDMKKHGAVPAAAEKPAAGGFFAENGEDETIALSGNELSNILNTADFTEESGAVGAGEPALTESEISEDSETETKSEAGWETGAGFFDEHTEDETIALSGNELSNILNTADFTEETDTADTQEPAATGIDSDVDAAVDEYEESDNGLPAIDFESEKLEEPVLENIDFAANTEAEAEQELPQEIEIPKVEDILVESSDTDLIDDGSVTANSDDIVPEENAIDEPIETAISETLPEETPVAAETPAVEEAFSPADEAAEDETTAETETEPEPAETEAETEPESEREPEPAEEEISDEPTEEMFNSAQWDAPETQLQESAPEENPEAKKDEIPGELKQEIKSVLSYMDQLLENLPEEKIAEFAQSEHFELYKKLFTELGLS</sequence>
<feature type="compositionally biased region" description="Polar residues" evidence="2">
    <location>
        <begin position="339"/>
        <end position="356"/>
    </location>
</feature>
<feature type="region of interest" description="Disordered" evidence="2">
    <location>
        <begin position="437"/>
        <end position="457"/>
    </location>
</feature>
<dbReference type="STRING" id="906968.Trebr_1520"/>
<feature type="region of interest" description="Disordered" evidence="2">
    <location>
        <begin position="492"/>
        <end position="511"/>
    </location>
</feature>
<feature type="compositionally biased region" description="Acidic residues" evidence="2">
    <location>
        <begin position="448"/>
        <end position="457"/>
    </location>
</feature>
<dbReference type="eggNOG" id="ENOG503478X">
    <property type="taxonomic scope" value="Bacteria"/>
</dbReference>
<feature type="compositionally biased region" description="Basic and acidic residues" evidence="2">
    <location>
        <begin position="554"/>
        <end position="566"/>
    </location>
</feature>